<accession>A0A3B5MM14</accession>
<dbReference type="InterPro" id="IPR050174">
    <property type="entry name" value="Protocadherin/Cadherin-CA"/>
</dbReference>
<dbReference type="SUPFAM" id="SSF49313">
    <property type="entry name" value="Cadherin-like"/>
    <property type="match status" value="2"/>
</dbReference>
<reference evidence="14" key="1">
    <citation type="submission" date="2025-08" db="UniProtKB">
        <authorList>
            <consortium name="Ensembl"/>
        </authorList>
    </citation>
    <scope>IDENTIFICATION</scope>
</reference>
<organism evidence="14 15">
    <name type="scientific">Xiphophorus couchianus</name>
    <name type="common">Monterrey platyfish</name>
    <dbReference type="NCBI Taxonomy" id="32473"/>
    <lineage>
        <taxon>Eukaryota</taxon>
        <taxon>Metazoa</taxon>
        <taxon>Chordata</taxon>
        <taxon>Craniata</taxon>
        <taxon>Vertebrata</taxon>
        <taxon>Euteleostomi</taxon>
        <taxon>Actinopterygii</taxon>
        <taxon>Neopterygii</taxon>
        <taxon>Teleostei</taxon>
        <taxon>Neoteleostei</taxon>
        <taxon>Acanthomorphata</taxon>
        <taxon>Ovalentaria</taxon>
        <taxon>Atherinomorphae</taxon>
        <taxon>Cyprinodontiformes</taxon>
        <taxon>Poeciliidae</taxon>
        <taxon>Poeciliinae</taxon>
        <taxon>Xiphophorus</taxon>
    </lineage>
</organism>
<dbReference type="PANTHER" id="PTHR24028:SF236">
    <property type="entry name" value="PROTOCADHERIN GAMMA-C3"/>
    <property type="match status" value="1"/>
</dbReference>
<protein>
    <recommendedName>
        <fullName evidence="13">Cadherin domain-containing protein</fullName>
    </recommendedName>
</protein>
<reference evidence="14" key="2">
    <citation type="submission" date="2025-09" db="UniProtKB">
        <authorList>
            <consortium name="Ensembl"/>
        </authorList>
    </citation>
    <scope>IDENTIFICATION</scope>
</reference>
<dbReference type="CDD" id="cd11304">
    <property type="entry name" value="Cadherin_repeat"/>
    <property type="match status" value="2"/>
</dbReference>
<evidence type="ECO:0000256" key="7">
    <source>
        <dbReference type="ARBA" id="ARBA00022889"/>
    </source>
</evidence>
<evidence type="ECO:0000256" key="5">
    <source>
        <dbReference type="ARBA" id="ARBA00022737"/>
    </source>
</evidence>
<keyword evidence="6 11" id="KW-0106">Calcium</keyword>
<dbReference type="AlphaFoldDB" id="A0A3B5MM14"/>
<keyword evidence="7" id="KW-0130">Cell adhesion</keyword>
<keyword evidence="10" id="KW-0325">Glycoprotein</keyword>
<dbReference type="FunFam" id="2.60.40.60:FF:000004">
    <property type="entry name" value="Protocadherin 1 gamma 2"/>
    <property type="match status" value="1"/>
</dbReference>
<evidence type="ECO:0000256" key="8">
    <source>
        <dbReference type="ARBA" id="ARBA00022989"/>
    </source>
</evidence>
<dbReference type="Pfam" id="PF00028">
    <property type="entry name" value="Cadherin"/>
    <property type="match status" value="2"/>
</dbReference>
<evidence type="ECO:0000256" key="9">
    <source>
        <dbReference type="ARBA" id="ARBA00023136"/>
    </source>
</evidence>
<evidence type="ECO:0000256" key="6">
    <source>
        <dbReference type="ARBA" id="ARBA00022837"/>
    </source>
</evidence>
<evidence type="ECO:0000256" key="2">
    <source>
        <dbReference type="ARBA" id="ARBA00022475"/>
    </source>
</evidence>
<dbReference type="Pfam" id="PF16492">
    <property type="entry name" value="Cadherin_C_2"/>
    <property type="match status" value="1"/>
</dbReference>
<evidence type="ECO:0000256" key="4">
    <source>
        <dbReference type="ARBA" id="ARBA00022729"/>
    </source>
</evidence>
<evidence type="ECO:0000256" key="3">
    <source>
        <dbReference type="ARBA" id="ARBA00022692"/>
    </source>
</evidence>
<evidence type="ECO:0000256" key="11">
    <source>
        <dbReference type="PROSITE-ProRule" id="PRU00043"/>
    </source>
</evidence>
<comment type="subcellular location">
    <subcellularLocation>
        <location evidence="1">Cell membrane</location>
        <topology evidence="1">Single-pass type I membrane protein</topology>
    </subcellularLocation>
</comment>
<dbReference type="Proteomes" id="UP000261380">
    <property type="component" value="Unplaced"/>
</dbReference>
<dbReference type="InterPro" id="IPR032455">
    <property type="entry name" value="Cadherin_C"/>
</dbReference>
<dbReference type="GO" id="GO:0005509">
    <property type="term" value="F:calcium ion binding"/>
    <property type="evidence" value="ECO:0007669"/>
    <property type="project" value="UniProtKB-UniRule"/>
</dbReference>
<evidence type="ECO:0000259" key="13">
    <source>
        <dbReference type="PROSITE" id="PS50268"/>
    </source>
</evidence>
<evidence type="ECO:0000256" key="10">
    <source>
        <dbReference type="ARBA" id="ARBA00023180"/>
    </source>
</evidence>
<dbReference type="GO" id="GO:0007156">
    <property type="term" value="P:homophilic cell adhesion via plasma membrane adhesion molecules"/>
    <property type="evidence" value="ECO:0007669"/>
    <property type="project" value="InterPro"/>
</dbReference>
<keyword evidence="2" id="KW-1003">Cell membrane</keyword>
<dbReference type="InterPro" id="IPR015919">
    <property type="entry name" value="Cadherin-like_sf"/>
</dbReference>
<keyword evidence="9 12" id="KW-0472">Membrane</keyword>
<keyword evidence="8 12" id="KW-1133">Transmembrane helix</keyword>
<keyword evidence="3 12" id="KW-0812">Transmembrane</keyword>
<dbReference type="PRINTS" id="PR00205">
    <property type="entry name" value="CADHERIN"/>
</dbReference>
<evidence type="ECO:0000313" key="15">
    <source>
        <dbReference type="Proteomes" id="UP000261380"/>
    </source>
</evidence>
<dbReference type="PROSITE" id="PS00232">
    <property type="entry name" value="CADHERIN_1"/>
    <property type="match status" value="1"/>
</dbReference>
<keyword evidence="15" id="KW-1185">Reference proteome</keyword>
<dbReference type="InterPro" id="IPR002126">
    <property type="entry name" value="Cadherin-like_dom"/>
</dbReference>
<dbReference type="Ensembl" id="ENSXCOT00000020769.1">
    <property type="protein sequence ID" value="ENSXCOP00000020519.1"/>
    <property type="gene ID" value="ENSXCOG00000015375.1"/>
</dbReference>
<dbReference type="GeneTree" id="ENSGT00940000159725"/>
<feature type="domain" description="Cadherin" evidence="13">
    <location>
        <begin position="51"/>
        <end position="150"/>
    </location>
</feature>
<name>A0A3B5MM14_9TELE</name>
<feature type="transmembrane region" description="Helical" evidence="12">
    <location>
        <begin position="175"/>
        <end position="198"/>
    </location>
</feature>
<dbReference type="GO" id="GO:0009653">
    <property type="term" value="P:anatomical structure morphogenesis"/>
    <property type="evidence" value="ECO:0007669"/>
    <property type="project" value="UniProtKB-ARBA"/>
</dbReference>
<sequence>MLVTDEVLDRELQSEYNITVTATDSGSPSLSSVKVITILVNDVNDNPPTFTHSQYNVNILENQPMAPKGYLITKVVAVDPDSGHNAWLSYRIIKATRSNLFMADLHTGEIRTLRTFMDEDETKHTIVVLVTDNGRESLSATATVSIRLSDGLPVLSELYEFVEETKDNANDNLTLYLIIALSTVSFLFILLISGVFYFNLCRRSYVYRSNTSSLPVFPTTYCTSTLNDFSRCGTLLRDDRYDPFMTTGSWRGDFRFGSNTDTDTLKKRSAAYQKNTLRRLSADRPSLKVRAGPTHPCYVIK</sequence>
<dbReference type="InterPro" id="IPR020894">
    <property type="entry name" value="Cadherin_CS"/>
</dbReference>
<evidence type="ECO:0000256" key="12">
    <source>
        <dbReference type="SAM" id="Phobius"/>
    </source>
</evidence>
<keyword evidence="4" id="KW-0732">Signal</keyword>
<evidence type="ECO:0000256" key="1">
    <source>
        <dbReference type="ARBA" id="ARBA00004251"/>
    </source>
</evidence>
<dbReference type="PROSITE" id="PS50268">
    <property type="entry name" value="CADHERIN_2"/>
    <property type="match status" value="2"/>
</dbReference>
<proteinExistence type="predicted"/>
<dbReference type="Gene3D" id="2.60.40.60">
    <property type="entry name" value="Cadherins"/>
    <property type="match status" value="2"/>
</dbReference>
<evidence type="ECO:0000313" key="14">
    <source>
        <dbReference type="Ensembl" id="ENSXCOP00000020519.1"/>
    </source>
</evidence>
<dbReference type="PANTHER" id="PTHR24028">
    <property type="entry name" value="CADHERIN-87A"/>
    <property type="match status" value="1"/>
</dbReference>
<keyword evidence="5" id="KW-0677">Repeat</keyword>
<feature type="domain" description="Cadherin" evidence="13">
    <location>
        <begin position="8"/>
        <end position="50"/>
    </location>
</feature>
<dbReference type="SMART" id="SM00112">
    <property type="entry name" value="CA"/>
    <property type="match status" value="2"/>
</dbReference>
<dbReference type="GO" id="GO:0005886">
    <property type="term" value="C:plasma membrane"/>
    <property type="evidence" value="ECO:0007669"/>
    <property type="project" value="UniProtKB-SubCell"/>
</dbReference>